<evidence type="ECO:0000256" key="1">
    <source>
        <dbReference type="ARBA" id="ARBA00004651"/>
    </source>
</evidence>
<dbReference type="EMBL" id="DVMP01000153">
    <property type="protein sequence ID" value="HIU26484.1"/>
    <property type="molecule type" value="Genomic_DNA"/>
</dbReference>
<keyword evidence="5" id="KW-0547">Nucleotide-binding</keyword>
<reference evidence="12" key="2">
    <citation type="journal article" date="2021" name="PeerJ">
        <title>Extensive microbial diversity within the chicken gut microbiome revealed by metagenomics and culture.</title>
        <authorList>
            <person name="Gilroy R."/>
            <person name="Ravi A."/>
            <person name="Getino M."/>
            <person name="Pursley I."/>
            <person name="Horton D.L."/>
            <person name="Alikhan N.F."/>
            <person name="Baker D."/>
            <person name="Gharbi K."/>
            <person name="Hall N."/>
            <person name="Watson M."/>
            <person name="Adriaenssens E.M."/>
            <person name="Foster-Nyarko E."/>
            <person name="Jarju S."/>
            <person name="Secka A."/>
            <person name="Antonio M."/>
            <person name="Oren A."/>
            <person name="Chaudhuri R.R."/>
            <person name="La Ragione R."/>
            <person name="Hildebrand F."/>
            <person name="Pallen M.J."/>
        </authorList>
    </citation>
    <scope>NUCLEOTIDE SEQUENCE</scope>
    <source>
        <strain evidence="12">ChiHcec3-6078</strain>
    </source>
</reference>
<dbReference type="InterPro" id="IPR027417">
    <property type="entry name" value="P-loop_NTPase"/>
</dbReference>
<dbReference type="AlphaFoldDB" id="A0A9D1L689"/>
<evidence type="ECO:0000256" key="8">
    <source>
        <dbReference type="ARBA" id="ARBA00023136"/>
    </source>
</evidence>
<dbReference type="GO" id="GO:0034040">
    <property type="term" value="F:ATPase-coupled lipid transmembrane transporter activity"/>
    <property type="evidence" value="ECO:0007669"/>
    <property type="project" value="TreeGrafter"/>
</dbReference>
<dbReference type="PROSITE" id="PS50893">
    <property type="entry name" value="ABC_TRANSPORTER_2"/>
    <property type="match status" value="1"/>
</dbReference>
<dbReference type="Proteomes" id="UP000824090">
    <property type="component" value="Unassembled WGS sequence"/>
</dbReference>
<comment type="caution">
    <text evidence="12">The sequence shown here is derived from an EMBL/GenBank/DDBJ whole genome shotgun (WGS) entry which is preliminary data.</text>
</comment>
<dbReference type="GO" id="GO:0005524">
    <property type="term" value="F:ATP binding"/>
    <property type="evidence" value="ECO:0007669"/>
    <property type="project" value="UniProtKB-KW"/>
</dbReference>
<feature type="transmembrane region" description="Helical" evidence="9">
    <location>
        <begin position="146"/>
        <end position="177"/>
    </location>
</feature>
<sequence length="583" mass="65851">MFKVYRKLFAYVPEKRYMIFISVFLSVVSTFAIAGAYYYLYLFFDRLLVRGDFAGSGFYAWVIFGLLIGGNFVYFIGVLSSHVLGFRLETNLRKRGIDGLSKASFRFFDLNSSGRIRKIIDDNASQTHTIVAHLLPDIANALAKPFLLLIISYMVSLRVGICLTVLAVAAVLLYAAMSGDTRFMKYYQQALERLSSETVEYVRGIQVVKIFNADAKSFKALYEAVRDYSKFALKYSMSCKIPWVLIQWVMFSIVAILVPFIVLLPGVFSRGPEAALELLMLMFLSGVMFSTIMKVMYVVMYSFNGAMAVDKLEEMYGHMGEDSLDHGTRESFDSFDIEFDHVTFSYGEKPVLRDVSFTLKENRSYALVGSSGSGKSTIAKLMSGFYRVDEGAVKIGGHPLEEYSERAVLENIAFVFQDVKLFKSSIYENVAMANRTAGREQVMEAFKKAGCDTILDKFPERENTLIGSKGVYLSGGEKQRIGIARAILKDARIVIMDEASAAVDPENEHELQKAFAQLMKNKTVIMIAHRLTSVRSVDEILVIEKGRVIEQGSDKELMAKDSRYRFFQNLYAQANDWRVNKYA</sequence>
<dbReference type="Pfam" id="PF00005">
    <property type="entry name" value="ABC_tran"/>
    <property type="match status" value="1"/>
</dbReference>
<feature type="transmembrane region" description="Helical" evidence="9">
    <location>
        <begin position="245"/>
        <end position="266"/>
    </location>
</feature>
<keyword evidence="4 9" id="KW-0812">Transmembrane</keyword>
<feature type="transmembrane region" description="Helical" evidence="9">
    <location>
        <begin position="278"/>
        <end position="303"/>
    </location>
</feature>
<dbReference type="InterPro" id="IPR036640">
    <property type="entry name" value="ABC1_TM_sf"/>
</dbReference>
<keyword evidence="2" id="KW-0813">Transport</keyword>
<keyword evidence="3" id="KW-1003">Cell membrane</keyword>
<keyword evidence="6 12" id="KW-0067">ATP-binding</keyword>
<gene>
    <name evidence="12" type="ORF">IAC50_08340</name>
</gene>
<dbReference type="SMART" id="SM00382">
    <property type="entry name" value="AAA"/>
    <property type="match status" value="1"/>
</dbReference>
<organism evidence="12 13">
    <name type="scientific">Candidatus Allocopromorpha excrementigallinarum</name>
    <dbReference type="NCBI Taxonomy" id="2840742"/>
    <lineage>
        <taxon>Bacteria</taxon>
        <taxon>Bacillati</taxon>
        <taxon>Bacillota</taxon>
        <taxon>Clostridia</taxon>
        <taxon>Eubacteriales</taxon>
        <taxon>Eubacteriaceae</taxon>
        <taxon>Eubacteriaceae incertae sedis</taxon>
        <taxon>Candidatus Allocopromorpha</taxon>
    </lineage>
</organism>
<dbReference type="SUPFAM" id="SSF52540">
    <property type="entry name" value="P-loop containing nucleoside triphosphate hydrolases"/>
    <property type="match status" value="1"/>
</dbReference>
<accession>A0A9D1L689</accession>
<evidence type="ECO:0000256" key="5">
    <source>
        <dbReference type="ARBA" id="ARBA00022741"/>
    </source>
</evidence>
<keyword evidence="7 9" id="KW-1133">Transmembrane helix</keyword>
<evidence type="ECO:0000313" key="12">
    <source>
        <dbReference type="EMBL" id="HIU26484.1"/>
    </source>
</evidence>
<dbReference type="GO" id="GO:0016887">
    <property type="term" value="F:ATP hydrolysis activity"/>
    <property type="evidence" value="ECO:0007669"/>
    <property type="project" value="InterPro"/>
</dbReference>
<dbReference type="InterPro" id="IPR003439">
    <property type="entry name" value="ABC_transporter-like_ATP-bd"/>
</dbReference>
<evidence type="ECO:0000256" key="9">
    <source>
        <dbReference type="SAM" id="Phobius"/>
    </source>
</evidence>
<dbReference type="FunFam" id="3.40.50.300:FF:000221">
    <property type="entry name" value="Multidrug ABC transporter ATP-binding protein"/>
    <property type="match status" value="1"/>
</dbReference>
<proteinExistence type="predicted"/>
<evidence type="ECO:0000259" key="11">
    <source>
        <dbReference type="PROSITE" id="PS50929"/>
    </source>
</evidence>
<dbReference type="SUPFAM" id="SSF90123">
    <property type="entry name" value="ABC transporter transmembrane region"/>
    <property type="match status" value="1"/>
</dbReference>
<dbReference type="Pfam" id="PF00664">
    <property type="entry name" value="ABC_membrane"/>
    <property type="match status" value="1"/>
</dbReference>
<dbReference type="PANTHER" id="PTHR24221">
    <property type="entry name" value="ATP-BINDING CASSETTE SUB-FAMILY B"/>
    <property type="match status" value="1"/>
</dbReference>
<dbReference type="GO" id="GO:0005886">
    <property type="term" value="C:plasma membrane"/>
    <property type="evidence" value="ECO:0007669"/>
    <property type="project" value="UniProtKB-SubCell"/>
</dbReference>
<protein>
    <submittedName>
        <fullName evidence="12">ABC transporter ATP-binding protein</fullName>
    </submittedName>
</protein>
<dbReference type="PANTHER" id="PTHR24221:SF397">
    <property type="entry name" value="ABC TRANSPORTER, ATP-BINDING TRANSMEMBRANE PROTEIN"/>
    <property type="match status" value="1"/>
</dbReference>
<feature type="domain" description="ABC transporter" evidence="10">
    <location>
        <begin position="337"/>
        <end position="570"/>
    </location>
</feature>
<feature type="domain" description="ABC transmembrane type-1" evidence="11">
    <location>
        <begin position="20"/>
        <end position="264"/>
    </location>
</feature>
<name>A0A9D1L689_9FIRM</name>
<dbReference type="InterPro" id="IPR003593">
    <property type="entry name" value="AAA+_ATPase"/>
</dbReference>
<evidence type="ECO:0000256" key="6">
    <source>
        <dbReference type="ARBA" id="ARBA00022840"/>
    </source>
</evidence>
<reference evidence="12" key="1">
    <citation type="submission" date="2020-10" db="EMBL/GenBank/DDBJ databases">
        <authorList>
            <person name="Gilroy R."/>
        </authorList>
    </citation>
    <scope>NUCLEOTIDE SEQUENCE</scope>
    <source>
        <strain evidence="12">ChiHcec3-6078</strain>
    </source>
</reference>
<feature type="transmembrane region" description="Helical" evidence="9">
    <location>
        <begin position="60"/>
        <end position="85"/>
    </location>
</feature>
<evidence type="ECO:0000313" key="13">
    <source>
        <dbReference type="Proteomes" id="UP000824090"/>
    </source>
</evidence>
<dbReference type="PROSITE" id="PS50929">
    <property type="entry name" value="ABC_TM1F"/>
    <property type="match status" value="1"/>
</dbReference>
<keyword evidence="8 9" id="KW-0472">Membrane</keyword>
<dbReference type="PROSITE" id="PS00211">
    <property type="entry name" value="ABC_TRANSPORTER_1"/>
    <property type="match status" value="1"/>
</dbReference>
<evidence type="ECO:0000259" key="10">
    <source>
        <dbReference type="PROSITE" id="PS50893"/>
    </source>
</evidence>
<comment type="subcellular location">
    <subcellularLocation>
        <location evidence="1">Cell membrane</location>
        <topology evidence="1">Multi-pass membrane protein</topology>
    </subcellularLocation>
</comment>
<dbReference type="InterPro" id="IPR017871">
    <property type="entry name" value="ABC_transporter-like_CS"/>
</dbReference>
<evidence type="ECO:0000256" key="7">
    <source>
        <dbReference type="ARBA" id="ARBA00022989"/>
    </source>
</evidence>
<dbReference type="InterPro" id="IPR011527">
    <property type="entry name" value="ABC1_TM_dom"/>
</dbReference>
<evidence type="ECO:0000256" key="4">
    <source>
        <dbReference type="ARBA" id="ARBA00022692"/>
    </source>
</evidence>
<evidence type="ECO:0000256" key="3">
    <source>
        <dbReference type="ARBA" id="ARBA00022475"/>
    </source>
</evidence>
<dbReference type="Gene3D" id="3.40.50.300">
    <property type="entry name" value="P-loop containing nucleotide triphosphate hydrolases"/>
    <property type="match status" value="1"/>
</dbReference>
<evidence type="ECO:0000256" key="2">
    <source>
        <dbReference type="ARBA" id="ARBA00022448"/>
    </source>
</evidence>
<dbReference type="GO" id="GO:0140359">
    <property type="term" value="F:ABC-type transporter activity"/>
    <property type="evidence" value="ECO:0007669"/>
    <property type="project" value="InterPro"/>
</dbReference>
<feature type="transmembrane region" description="Helical" evidence="9">
    <location>
        <begin position="20"/>
        <end position="40"/>
    </location>
</feature>
<dbReference type="InterPro" id="IPR039421">
    <property type="entry name" value="Type_1_exporter"/>
</dbReference>
<dbReference type="Gene3D" id="1.20.1560.10">
    <property type="entry name" value="ABC transporter type 1, transmembrane domain"/>
    <property type="match status" value="1"/>
</dbReference>